<keyword evidence="2" id="KW-1185">Reference proteome</keyword>
<dbReference type="EMBL" id="CP011311">
    <property type="protein sequence ID" value="AKE40041.1"/>
    <property type="molecule type" value="Genomic_DNA"/>
</dbReference>
<dbReference type="KEGG" id="ccj:UL81_10535"/>
<gene>
    <name evidence="1" type="ORF">UL81_10535</name>
</gene>
<dbReference type="Pfam" id="PF08044">
    <property type="entry name" value="DUF1707"/>
    <property type="match status" value="1"/>
</dbReference>
<evidence type="ECO:0000313" key="2">
    <source>
        <dbReference type="Proteomes" id="UP000033566"/>
    </source>
</evidence>
<proteinExistence type="predicted"/>
<reference evidence="1 2" key="1">
    <citation type="journal article" date="2015" name="Genome Announc.">
        <title>Complete Genome Sequence of Corynebacterium camporealensis DSM 44610, Isolated from the Milk of a Manchega Sheep with Subclinical Mastitis.</title>
        <authorList>
            <person name="Ruckert C."/>
            <person name="Albersmeier A."/>
            <person name="Winkler A."/>
            <person name="Tauch A."/>
        </authorList>
    </citation>
    <scope>NUCLEOTIDE SEQUENCE [LARGE SCALE GENOMIC DNA]</scope>
    <source>
        <strain evidence="1 2">DSM 44610</strain>
    </source>
</reference>
<evidence type="ECO:0000313" key="1">
    <source>
        <dbReference type="EMBL" id="AKE40041.1"/>
    </source>
</evidence>
<dbReference type="InterPro" id="IPR012551">
    <property type="entry name" value="DUF1707_SHOCT-like"/>
</dbReference>
<dbReference type="PATRIC" id="fig|161896.4.peg.2055"/>
<dbReference type="RefSeq" id="WP_236684469.1">
    <property type="nucleotide sequence ID" value="NZ_CP011311.1"/>
</dbReference>
<organism evidence="1 2">
    <name type="scientific">Corynebacterium camporealensis</name>
    <dbReference type="NCBI Taxonomy" id="161896"/>
    <lineage>
        <taxon>Bacteria</taxon>
        <taxon>Bacillati</taxon>
        <taxon>Actinomycetota</taxon>
        <taxon>Actinomycetes</taxon>
        <taxon>Mycobacteriales</taxon>
        <taxon>Corynebacteriaceae</taxon>
        <taxon>Corynebacterium</taxon>
    </lineage>
</organism>
<dbReference type="STRING" id="161896.UL81_10535"/>
<name>A0A0F6TBJ7_9CORY</name>
<dbReference type="HOGENOM" id="CLU_102484_0_0_11"/>
<protein>
    <submittedName>
        <fullName evidence="1">Uncharacterized protein</fullName>
    </submittedName>
</protein>
<sequence>MSNYGSSQPIRLSDAERNDAINDLARAVGEGRLSMDEFEERSDDIMRAQTKADLVPVFRDIPTQQTNEVKLYSQGDIERARQAGRKPRLTTALVGTLGLGFGGTAVLATATGVGMVLGGLALFTLIPILWIMLYVAKVGPDSWHTPSVRQIERAQQREIRALTAAQRAEQKAIEQQMWAERRQQAGEITGQALDMAKKKFDKWNQK</sequence>
<dbReference type="AlphaFoldDB" id="A0A0F6TBJ7"/>
<accession>A0A0F6TBJ7</accession>
<dbReference type="Proteomes" id="UP000033566">
    <property type="component" value="Chromosome"/>
</dbReference>